<sequence>MDSSSPSKIALEGVSSFARHKLFSIMEGLYLWGLFHWRLSLVAIGSGTGIRLRALLPKEIIGWIAGKQPPGGCDVEDFRGSDGERIFVSPQSRLMSIWRPRIALACM</sequence>
<accession>A0A2P5YEJ7</accession>
<dbReference type="EMBL" id="KZ663294">
    <property type="protein sequence ID" value="PPS14000.1"/>
    <property type="molecule type" value="Genomic_DNA"/>
</dbReference>
<dbReference type="AlphaFoldDB" id="A0A2P5YEJ7"/>
<proteinExistence type="predicted"/>
<reference evidence="1 2" key="1">
    <citation type="submission" date="2015-01" db="EMBL/GenBank/DDBJ databases">
        <title>Genome of allotetraploid Gossypium barbadense reveals genomic plasticity and fiber elongation in cotton evolution.</title>
        <authorList>
            <person name="Chen X."/>
            <person name="Liu X."/>
            <person name="Zhao B."/>
            <person name="Zheng H."/>
            <person name="Hu Y."/>
            <person name="Lu G."/>
            <person name="Yang C."/>
            <person name="Chen J."/>
            <person name="Shan C."/>
            <person name="Zhang L."/>
            <person name="Zhou Y."/>
            <person name="Wang L."/>
            <person name="Guo W."/>
            <person name="Bai Y."/>
            <person name="Ruan J."/>
            <person name="Shangguan X."/>
            <person name="Mao Y."/>
            <person name="Jiang J."/>
            <person name="Zhu Y."/>
            <person name="Lei J."/>
            <person name="Kang H."/>
            <person name="Chen S."/>
            <person name="He X."/>
            <person name="Wang R."/>
            <person name="Wang Y."/>
            <person name="Chen J."/>
            <person name="Wang L."/>
            <person name="Yu S."/>
            <person name="Wang B."/>
            <person name="Wei J."/>
            <person name="Song S."/>
            <person name="Lu X."/>
            <person name="Gao Z."/>
            <person name="Gu W."/>
            <person name="Deng X."/>
            <person name="Ma D."/>
            <person name="Wang S."/>
            <person name="Liang W."/>
            <person name="Fang L."/>
            <person name="Cai C."/>
            <person name="Zhu X."/>
            <person name="Zhou B."/>
            <person name="Zhang Y."/>
            <person name="Chen Z."/>
            <person name="Xu S."/>
            <person name="Zhu R."/>
            <person name="Wang S."/>
            <person name="Zhang T."/>
            <person name="Zhao G."/>
        </authorList>
    </citation>
    <scope>NUCLEOTIDE SEQUENCE [LARGE SCALE GENOMIC DNA]</scope>
    <source>
        <strain evidence="2">cv. Xinhai21</strain>
        <tissue evidence="1">Leaf</tissue>
    </source>
</reference>
<evidence type="ECO:0000313" key="1">
    <source>
        <dbReference type="EMBL" id="PPS14000.1"/>
    </source>
</evidence>
<protein>
    <submittedName>
        <fullName evidence="1">Uncharacterized protein</fullName>
    </submittedName>
</protein>
<evidence type="ECO:0000313" key="2">
    <source>
        <dbReference type="Proteomes" id="UP000239757"/>
    </source>
</evidence>
<gene>
    <name evidence="1" type="ORF">GOBAR_AA06587</name>
</gene>
<dbReference type="Proteomes" id="UP000239757">
    <property type="component" value="Unassembled WGS sequence"/>
</dbReference>
<organism evidence="1 2">
    <name type="scientific">Gossypium barbadense</name>
    <name type="common">Sea Island cotton</name>
    <name type="synonym">Hibiscus barbadensis</name>
    <dbReference type="NCBI Taxonomy" id="3634"/>
    <lineage>
        <taxon>Eukaryota</taxon>
        <taxon>Viridiplantae</taxon>
        <taxon>Streptophyta</taxon>
        <taxon>Embryophyta</taxon>
        <taxon>Tracheophyta</taxon>
        <taxon>Spermatophyta</taxon>
        <taxon>Magnoliopsida</taxon>
        <taxon>eudicotyledons</taxon>
        <taxon>Gunneridae</taxon>
        <taxon>Pentapetalae</taxon>
        <taxon>rosids</taxon>
        <taxon>malvids</taxon>
        <taxon>Malvales</taxon>
        <taxon>Malvaceae</taxon>
        <taxon>Malvoideae</taxon>
        <taxon>Gossypium</taxon>
    </lineage>
</organism>
<name>A0A2P5YEJ7_GOSBA</name>